<sequence>MKKQQPTAPDAQPLSQQDIDLFRQSIGATKRVKNDTVRLTGQQKKPIAQRQQVERQSNTEFYFSDEYIPDIDTHSTISYVKAGEDRYLAKQLRRGDYNPELILDLHGLNKETVKQELAALISACKKQHVACACVVHGIGERVLKHKVPQYLVQHPDVIAMHQAPLEYGGKGALLILIDLPVDVSPLL</sequence>
<reference evidence="8 10" key="1">
    <citation type="journal article" date="2015" name="BMC Genomics">
        <title>Genome mining reveals unlocked bioactive potential of marine Gram-negative bacteria.</title>
        <authorList>
            <person name="Machado H."/>
            <person name="Sonnenschein E.C."/>
            <person name="Melchiorsen J."/>
            <person name="Gram L."/>
        </authorList>
    </citation>
    <scope>NUCLEOTIDE SEQUENCE [LARGE SCALE GENOMIC DNA]</scope>
    <source>
        <strain evidence="8 10">S3137</strain>
    </source>
</reference>
<dbReference type="InterPro" id="IPR022990">
    <property type="entry name" value="SmrB-like"/>
</dbReference>
<evidence type="ECO:0000256" key="6">
    <source>
        <dbReference type="HAMAP-Rule" id="MF_01042"/>
    </source>
</evidence>
<evidence type="ECO:0000256" key="5">
    <source>
        <dbReference type="ARBA" id="ARBA00022884"/>
    </source>
</evidence>
<dbReference type="PANTHER" id="PTHR35562">
    <property type="entry name" value="DNA ENDONUCLEASE SMRA-RELATED"/>
    <property type="match status" value="1"/>
</dbReference>
<evidence type="ECO:0000256" key="3">
    <source>
        <dbReference type="ARBA" id="ARBA00022759"/>
    </source>
</evidence>
<keyword evidence="5 6" id="KW-0694">RNA-binding</keyword>
<dbReference type="OrthoDB" id="5795446at2"/>
<organism evidence="8 10">
    <name type="scientific">Pseudoalteromonas ruthenica</name>
    <dbReference type="NCBI Taxonomy" id="151081"/>
    <lineage>
        <taxon>Bacteria</taxon>
        <taxon>Pseudomonadati</taxon>
        <taxon>Pseudomonadota</taxon>
        <taxon>Gammaproteobacteria</taxon>
        <taxon>Alteromonadales</taxon>
        <taxon>Pseudoalteromonadaceae</taxon>
        <taxon>Pseudoalteromonas</taxon>
    </lineage>
</organism>
<dbReference type="STRING" id="151081.TW72_04450"/>
<accession>A0A0F4Q1V3</accession>
<evidence type="ECO:0000313" key="11">
    <source>
        <dbReference type="Proteomes" id="UP000305874"/>
    </source>
</evidence>
<dbReference type="GO" id="GO:0004521">
    <property type="term" value="F:RNA endonuclease activity"/>
    <property type="evidence" value="ECO:0007669"/>
    <property type="project" value="UniProtKB-UniRule"/>
</dbReference>
<reference evidence="9" key="4">
    <citation type="submission" date="2019-09" db="EMBL/GenBank/DDBJ databases">
        <title>Co-occurence of chitin degradation, pigmentation and bioactivity in marine Pseudoalteromonas.</title>
        <authorList>
            <person name="Sonnenschein E.C."/>
            <person name="Bech P.K."/>
        </authorList>
    </citation>
    <scope>NUCLEOTIDE SEQUENCE</scope>
    <source>
        <strain evidence="9">S2897</strain>
    </source>
</reference>
<reference evidence="9 11" key="2">
    <citation type="submission" date="2017-12" db="EMBL/GenBank/DDBJ databases">
        <authorList>
            <person name="Paulsen S."/>
            <person name="Gram L.K."/>
        </authorList>
    </citation>
    <scope>NUCLEOTIDE SEQUENCE [LARGE SCALE GENOMIC DNA]</scope>
    <source>
        <strain evidence="9 11">S2897</strain>
    </source>
</reference>
<reference evidence="11" key="3">
    <citation type="submission" date="2019-06" db="EMBL/GenBank/DDBJ databases">
        <title>Co-occurence of chitin degradation, pigmentation and bioactivity in marine Pseudoalteromonas.</title>
        <authorList>
            <person name="Sonnenschein E.C."/>
            <person name="Bech P.K."/>
        </authorList>
    </citation>
    <scope>NUCLEOTIDE SEQUENCE [LARGE SCALE GENOMIC DNA]</scope>
    <source>
        <strain evidence="11">S2897</strain>
    </source>
</reference>
<dbReference type="EMBL" id="PNCG01000005">
    <property type="protein sequence ID" value="TMP87755.1"/>
    <property type="molecule type" value="Genomic_DNA"/>
</dbReference>
<dbReference type="Proteomes" id="UP000033664">
    <property type="component" value="Unassembled WGS sequence"/>
</dbReference>
<dbReference type="eggNOG" id="COG2840">
    <property type="taxonomic scope" value="Bacteria"/>
</dbReference>
<comment type="similarity">
    <text evidence="6">Belongs to the SmrB family.</text>
</comment>
<dbReference type="Proteomes" id="UP000305874">
    <property type="component" value="Unassembled WGS sequence"/>
</dbReference>
<keyword evidence="1 6" id="KW-0540">Nuclease</keyword>
<dbReference type="HAMAP" id="MF_01042">
    <property type="entry name" value="SmrB"/>
    <property type="match status" value="1"/>
</dbReference>
<dbReference type="EC" id="3.1.-.-" evidence="6"/>
<evidence type="ECO:0000313" key="8">
    <source>
        <dbReference type="EMBL" id="KJZ01304.1"/>
    </source>
</evidence>
<comment type="caution">
    <text evidence="8">The sequence shown here is derived from an EMBL/GenBank/DDBJ whole genome shotgun (WGS) entry which is preliminary data.</text>
</comment>
<dbReference type="GO" id="GO:0072344">
    <property type="term" value="P:rescue of stalled ribosome"/>
    <property type="evidence" value="ECO:0007669"/>
    <property type="project" value="UniProtKB-UniRule"/>
</dbReference>
<gene>
    <name evidence="6" type="primary">smrB</name>
    <name evidence="9" type="ORF">CWC05_07350</name>
    <name evidence="8" type="ORF">TW72_04450</name>
</gene>
<dbReference type="RefSeq" id="WP_026111224.1">
    <property type="nucleotide sequence ID" value="NZ_DJHQ01000048.1"/>
</dbReference>
<dbReference type="NCBIfam" id="NF003432">
    <property type="entry name" value="PRK04946.1"/>
    <property type="match status" value="1"/>
</dbReference>
<dbReference type="PANTHER" id="PTHR35562:SF1">
    <property type="entry name" value="UPF0115 PROTEIN YFCN"/>
    <property type="match status" value="1"/>
</dbReference>
<dbReference type="SUPFAM" id="SSF160443">
    <property type="entry name" value="SMR domain-like"/>
    <property type="match status" value="1"/>
</dbReference>
<dbReference type="PATRIC" id="fig|151081.8.peg.229"/>
<evidence type="ECO:0000256" key="2">
    <source>
        <dbReference type="ARBA" id="ARBA00022730"/>
    </source>
</evidence>
<comment type="function">
    <text evidence="6">Acts as a ribosome collision sensor. Detects stalled/collided disomes (pairs of ribosomes where the leading ribosome is stalled and a second ribosome has collided with it) and endonucleolytically cleaves mRNA at the 5' boundary of the stalled ribosome. Stalled/collided disomes form a new interface (primarily via the 30S subunits) that binds SmrB. Cleaved mRNA becomes available for tmRNA ligation, leading to ribosomal subunit dissociation and rescue of stalled ribosomes.</text>
</comment>
<proteinExistence type="inferred from homology"/>
<dbReference type="EMBL" id="JXXZ01000004">
    <property type="protein sequence ID" value="KJZ01304.1"/>
    <property type="molecule type" value="Genomic_DNA"/>
</dbReference>
<dbReference type="GO" id="GO:0019843">
    <property type="term" value="F:rRNA binding"/>
    <property type="evidence" value="ECO:0007669"/>
    <property type="project" value="UniProtKB-UniRule"/>
</dbReference>
<dbReference type="InterPro" id="IPR002625">
    <property type="entry name" value="Smr_dom"/>
</dbReference>
<dbReference type="InterPro" id="IPR036063">
    <property type="entry name" value="Smr_dom_sf"/>
</dbReference>
<dbReference type="Pfam" id="PF01713">
    <property type="entry name" value="Smr"/>
    <property type="match status" value="1"/>
</dbReference>
<dbReference type="PROSITE" id="PS50828">
    <property type="entry name" value="SMR"/>
    <property type="match status" value="1"/>
</dbReference>
<dbReference type="Gene3D" id="3.30.1370.110">
    <property type="match status" value="1"/>
</dbReference>
<dbReference type="GO" id="GO:0016787">
    <property type="term" value="F:hydrolase activity"/>
    <property type="evidence" value="ECO:0007669"/>
    <property type="project" value="UniProtKB-KW"/>
</dbReference>
<evidence type="ECO:0000313" key="10">
    <source>
        <dbReference type="Proteomes" id="UP000033664"/>
    </source>
</evidence>
<evidence type="ECO:0000256" key="1">
    <source>
        <dbReference type="ARBA" id="ARBA00022722"/>
    </source>
</evidence>
<dbReference type="GeneID" id="58227737"/>
<keyword evidence="3 6" id="KW-0255">Endonuclease</keyword>
<keyword evidence="4 6" id="KW-0378">Hydrolase</keyword>
<evidence type="ECO:0000259" key="7">
    <source>
        <dbReference type="PROSITE" id="PS50828"/>
    </source>
</evidence>
<evidence type="ECO:0000256" key="4">
    <source>
        <dbReference type="ARBA" id="ARBA00022801"/>
    </source>
</evidence>
<evidence type="ECO:0000313" key="9">
    <source>
        <dbReference type="EMBL" id="TMP87755.1"/>
    </source>
</evidence>
<keyword evidence="2 6" id="KW-0699">rRNA-binding</keyword>
<dbReference type="AlphaFoldDB" id="A0A0F4Q1V3"/>
<dbReference type="SMART" id="SM00463">
    <property type="entry name" value="SMR"/>
    <property type="match status" value="1"/>
</dbReference>
<comment type="subunit">
    <text evidence="6">Associates with collided ribosomes, but not with correctly translating polysomes.</text>
</comment>
<feature type="domain" description="Smr" evidence="7">
    <location>
        <begin position="103"/>
        <end position="178"/>
    </location>
</feature>
<protein>
    <recommendedName>
        <fullName evidence="6">Ribosome rescue factor SmrB</fullName>
        <ecNumber evidence="6">3.1.-.-</ecNumber>
    </recommendedName>
</protein>
<keyword evidence="10" id="KW-1185">Reference proteome</keyword>
<name>A0A0F4Q1V3_9GAMM</name>